<dbReference type="InterPro" id="IPR010982">
    <property type="entry name" value="Lambda_DNA-bd_dom_sf"/>
</dbReference>
<proteinExistence type="predicted"/>
<dbReference type="OrthoDB" id="959646at2"/>
<organism evidence="2 3">
    <name type="scientific">Winogradskyella arenosi</name>
    <dbReference type="NCBI Taxonomy" id="533325"/>
    <lineage>
        <taxon>Bacteria</taxon>
        <taxon>Pseudomonadati</taxon>
        <taxon>Bacteroidota</taxon>
        <taxon>Flavobacteriia</taxon>
        <taxon>Flavobacteriales</taxon>
        <taxon>Flavobacteriaceae</taxon>
        <taxon>Winogradskyella</taxon>
    </lineage>
</organism>
<keyword evidence="2" id="KW-0238">DNA-binding</keyword>
<dbReference type="Pfam" id="PF01381">
    <property type="entry name" value="HTH_3"/>
    <property type="match status" value="1"/>
</dbReference>
<dbReference type="RefSeq" id="WP_114310999.1">
    <property type="nucleotide sequence ID" value="NZ_QPJO01000009.1"/>
</dbReference>
<evidence type="ECO:0000313" key="2">
    <source>
        <dbReference type="EMBL" id="RCW89791.1"/>
    </source>
</evidence>
<dbReference type="CDD" id="cd00093">
    <property type="entry name" value="HTH_XRE"/>
    <property type="match status" value="1"/>
</dbReference>
<comment type="caution">
    <text evidence="2">The sequence shown here is derived from an EMBL/GenBank/DDBJ whole genome shotgun (WGS) entry which is preliminary data.</text>
</comment>
<dbReference type="SUPFAM" id="SSF47413">
    <property type="entry name" value="lambda repressor-like DNA-binding domains"/>
    <property type="match status" value="1"/>
</dbReference>
<evidence type="ECO:0000313" key="3">
    <source>
        <dbReference type="Proteomes" id="UP000253436"/>
    </source>
</evidence>
<dbReference type="AlphaFoldDB" id="A0A368ZAH7"/>
<dbReference type="Gene3D" id="1.10.260.40">
    <property type="entry name" value="lambda repressor-like DNA-binding domains"/>
    <property type="match status" value="1"/>
</dbReference>
<gene>
    <name evidence="2" type="ORF">DFQ08_1096</name>
</gene>
<keyword evidence="3" id="KW-1185">Reference proteome</keyword>
<protein>
    <submittedName>
        <fullName evidence="2">DNA-binding XRE family transcriptional regulator</fullName>
    </submittedName>
</protein>
<reference evidence="2 3" key="1">
    <citation type="submission" date="2018-07" db="EMBL/GenBank/DDBJ databases">
        <title>Genomic Encyclopedia of Type Strains, Phase III (KMG-III): the genomes of soil and plant-associated and newly described type strains.</title>
        <authorList>
            <person name="Whitman W."/>
        </authorList>
    </citation>
    <scope>NUCLEOTIDE SEQUENCE [LARGE SCALE GENOMIC DNA]</scope>
    <source>
        <strain evidence="2 3">CECT 7958</strain>
    </source>
</reference>
<dbReference type="Proteomes" id="UP000253436">
    <property type="component" value="Unassembled WGS sequence"/>
</dbReference>
<name>A0A368ZAH7_9FLAO</name>
<feature type="domain" description="HTH cro/C1-type" evidence="1">
    <location>
        <begin position="9"/>
        <end position="63"/>
    </location>
</feature>
<sequence length="97" mass="11225">MEKHCLEIIRTKRRKLDYSQEYVAEKLGISQRAYSDIENGKIALRNKTRLKLAKVLDLNPEDICPIANSCSTIHKVKNEELINLLIQNNVEIPDHLL</sequence>
<accession>A0A368ZAH7</accession>
<dbReference type="InterPro" id="IPR001387">
    <property type="entry name" value="Cro/C1-type_HTH"/>
</dbReference>
<dbReference type="GO" id="GO:0003677">
    <property type="term" value="F:DNA binding"/>
    <property type="evidence" value="ECO:0007669"/>
    <property type="project" value="UniProtKB-KW"/>
</dbReference>
<dbReference type="SMART" id="SM00530">
    <property type="entry name" value="HTH_XRE"/>
    <property type="match status" value="1"/>
</dbReference>
<evidence type="ECO:0000259" key="1">
    <source>
        <dbReference type="PROSITE" id="PS50943"/>
    </source>
</evidence>
<dbReference type="PROSITE" id="PS50943">
    <property type="entry name" value="HTH_CROC1"/>
    <property type="match status" value="1"/>
</dbReference>
<dbReference type="EMBL" id="QPJO01000009">
    <property type="protein sequence ID" value="RCW89791.1"/>
    <property type="molecule type" value="Genomic_DNA"/>
</dbReference>